<evidence type="ECO:0000313" key="3">
    <source>
        <dbReference type="Proteomes" id="UP000611762"/>
    </source>
</evidence>
<feature type="signal peptide" evidence="1">
    <location>
        <begin position="1"/>
        <end position="23"/>
    </location>
</feature>
<dbReference type="Proteomes" id="UP000611762">
    <property type="component" value="Unassembled WGS sequence"/>
</dbReference>
<comment type="caution">
    <text evidence="2">The sequence shown here is derived from an EMBL/GenBank/DDBJ whole genome shotgun (WGS) entry which is preliminary data.</text>
</comment>
<sequence length="88" mass="9495">MSMIMMTAIVMACPLAQSNVANLADNSNVLVVYFSCTKTTEGVAKGIQAEYLETIHQEMNDGAENGADFSEAEFKSELAQEITLMPQG</sequence>
<keyword evidence="1" id="KW-0732">Signal</keyword>
<organism evidence="2 3">
    <name type="scientific">Congzhengia minquanensis</name>
    <dbReference type="NCBI Taxonomy" id="2763657"/>
    <lineage>
        <taxon>Bacteria</taxon>
        <taxon>Bacillati</taxon>
        <taxon>Bacillota</taxon>
        <taxon>Clostridia</taxon>
        <taxon>Eubacteriales</taxon>
        <taxon>Oscillospiraceae</taxon>
        <taxon>Congzhengia</taxon>
    </lineage>
</organism>
<gene>
    <name evidence="2" type="ORF">H8698_12960</name>
</gene>
<feature type="chain" id="PRO_5037173103" evidence="1">
    <location>
        <begin position="24"/>
        <end position="88"/>
    </location>
</feature>
<keyword evidence="3" id="KW-1185">Reference proteome</keyword>
<dbReference type="RefSeq" id="WP_249313867.1">
    <property type="nucleotide sequence ID" value="NZ_JACRSU010000006.1"/>
</dbReference>
<dbReference type="AlphaFoldDB" id="A0A926DPZ8"/>
<reference evidence="2" key="1">
    <citation type="submission" date="2020-08" db="EMBL/GenBank/DDBJ databases">
        <title>Genome public.</title>
        <authorList>
            <person name="Liu C."/>
            <person name="Sun Q."/>
        </authorList>
    </citation>
    <scope>NUCLEOTIDE SEQUENCE</scope>
    <source>
        <strain evidence="2">H8</strain>
    </source>
</reference>
<accession>A0A926DPZ8</accession>
<proteinExistence type="predicted"/>
<evidence type="ECO:0000313" key="2">
    <source>
        <dbReference type="EMBL" id="MBC8541886.1"/>
    </source>
</evidence>
<protein>
    <submittedName>
        <fullName evidence="2">Uncharacterized protein</fullName>
    </submittedName>
</protein>
<dbReference type="EMBL" id="JACRSU010000006">
    <property type="protein sequence ID" value="MBC8541886.1"/>
    <property type="molecule type" value="Genomic_DNA"/>
</dbReference>
<name>A0A926DPZ8_9FIRM</name>
<evidence type="ECO:0000256" key="1">
    <source>
        <dbReference type="SAM" id="SignalP"/>
    </source>
</evidence>